<keyword evidence="1" id="KW-1133">Transmembrane helix</keyword>
<name>A0A1B7L8E8_9ENTR</name>
<organism evidence="2 3">
    <name type="scientific">Mangrovibacter phragmitis</name>
    <dbReference type="NCBI Taxonomy" id="1691903"/>
    <lineage>
        <taxon>Bacteria</taxon>
        <taxon>Pseudomonadati</taxon>
        <taxon>Pseudomonadota</taxon>
        <taxon>Gammaproteobacteria</taxon>
        <taxon>Enterobacterales</taxon>
        <taxon>Enterobacteriaceae</taxon>
        <taxon>Mangrovibacter</taxon>
    </lineage>
</organism>
<dbReference type="Pfam" id="PF10749">
    <property type="entry name" value="DUF2534"/>
    <property type="match status" value="1"/>
</dbReference>
<evidence type="ECO:0000313" key="3">
    <source>
        <dbReference type="Proteomes" id="UP000078225"/>
    </source>
</evidence>
<accession>A0A1B7L8E8</accession>
<dbReference type="InterPro" id="IPR019685">
    <property type="entry name" value="DUF2534"/>
</dbReference>
<keyword evidence="1" id="KW-0812">Transmembrane</keyword>
<dbReference type="STRING" id="1691903.A9B99_02110"/>
<dbReference type="AlphaFoldDB" id="A0A1B7L8E8"/>
<proteinExistence type="predicted"/>
<dbReference type="Proteomes" id="UP000078225">
    <property type="component" value="Unassembled WGS sequence"/>
</dbReference>
<dbReference type="OrthoDB" id="6555993at2"/>
<gene>
    <name evidence="2" type="ORF">A9B99_02110</name>
</gene>
<keyword evidence="1" id="KW-0472">Membrane</keyword>
<comment type="caution">
    <text evidence="2">The sequence shown here is derived from an EMBL/GenBank/DDBJ whole genome shotgun (WGS) entry which is preliminary data.</text>
</comment>
<dbReference type="EMBL" id="LYRP01000001">
    <property type="protein sequence ID" value="OAT78545.1"/>
    <property type="molecule type" value="Genomic_DNA"/>
</dbReference>
<keyword evidence="3" id="KW-1185">Reference proteome</keyword>
<dbReference type="RefSeq" id="WP_064594144.1">
    <property type="nucleotide sequence ID" value="NZ_CP134782.1"/>
</dbReference>
<evidence type="ECO:0000313" key="2">
    <source>
        <dbReference type="EMBL" id="OAT78545.1"/>
    </source>
</evidence>
<protein>
    <recommendedName>
        <fullName evidence="4">DUF2534 domain-containing protein</fullName>
    </recommendedName>
</protein>
<evidence type="ECO:0008006" key="4">
    <source>
        <dbReference type="Google" id="ProtNLM"/>
    </source>
</evidence>
<evidence type="ECO:0000256" key="1">
    <source>
        <dbReference type="SAM" id="Phobius"/>
    </source>
</evidence>
<reference evidence="3" key="1">
    <citation type="submission" date="2016-05" db="EMBL/GenBank/DDBJ databases">
        <authorList>
            <person name="Behera P."/>
            <person name="Vaishampayan P."/>
            <person name="Singh N."/>
            <person name="Raina V."/>
            <person name="Suar M."/>
            <person name="Pattnaik A."/>
            <person name="Rastogi G."/>
        </authorList>
    </citation>
    <scope>NUCLEOTIDE SEQUENCE [LARGE SCALE GENOMIC DNA]</scope>
    <source>
        <strain evidence="3">MP23</strain>
    </source>
</reference>
<sequence length="86" mass="9839">MFEKLHTRNGKKFLLCVALVFVVALSVIGKATFGGVVDEYNMPMSEWSVSMYFMQSAWVLIYTLMFTIIGSLPFGFYFLGETDKHH</sequence>
<feature type="transmembrane region" description="Helical" evidence="1">
    <location>
        <begin position="57"/>
        <end position="79"/>
    </location>
</feature>